<evidence type="ECO:0000256" key="5">
    <source>
        <dbReference type="ARBA" id="ARBA00022692"/>
    </source>
</evidence>
<keyword evidence="6 9" id="KW-1133">Transmembrane helix</keyword>
<dbReference type="InterPro" id="IPR001173">
    <property type="entry name" value="Glyco_trans_2-like"/>
</dbReference>
<dbReference type="GO" id="GO:0016757">
    <property type="term" value="F:glycosyltransferase activity"/>
    <property type="evidence" value="ECO:0007669"/>
    <property type="project" value="UniProtKB-KW"/>
</dbReference>
<dbReference type="GO" id="GO:0005886">
    <property type="term" value="C:plasma membrane"/>
    <property type="evidence" value="ECO:0007669"/>
    <property type="project" value="UniProtKB-SubCell"/>
</dbReference>
<accession>A0A9D1MEI2</accession>
<evidence type="ECO:0000313" key="11">
    <source>
        <dbReference type="EMBL" id="HIU58710.1"/>
    </source>
</evidence>
<dbReference type="InterPro" id="IPR050256">
    <property type="entry name" value="Glycosyltransferase_2"/>
</dbReference>
<evidence type="ECO:0000256" key="2">
    <source>
        <dbReference type="ARBA" id="ARBA00022475"/>
    </source>
</evidence>
<evidence type="ECO:0000313" key="12">
    <source>
        <dbReference type="Proteomes" id="UP000824081"/>
    </source>
</evidence>
<feature type="domain" description="Glycosyltransferase 2-like" evidence="10">
    <location>
        <begin position="15"/>
        <end position="178"/>
    </location>
</feature>
<comment type="caution">
    <text evidence="11">The sequence shown here is derived from an EMBL/GenBank/DDBJ whole genome shotgun (WGS) entry which is preliminary data.</text>
</comment>
<dbReference type="PANTHER" id="PTHR48090:SF1">
    <property type="entry name" value="PROPHAGE BACTOPRENOL GLUCOSYL TRANSFERASE HOMOLOG"/>
    <property type="match status" value="1"/>
</dbReference>
<keyword evidence="4" id="KW-0808">Transferase</keyword>
<reference evidence="11" key="2">
    <citation type="journal article" date="2021" name="PeerJ">
        <title>Extensive microbial diversity within the chicken gut microbiome revealed by metagenomics and culture.</title>
        <authorList>
            <person name="Gilroy R."/>
            <person name="Ravi A."/>
            <person name="Getino M."/>
            <person name="Pursley I."/>
            <person name="Horton D.L."/>
            <person name="Alikhan N.F."/>
            <person name="Baker D."/>
            <person name="Gharbi K."/>
            <person name="Hall N."/>
            <person name="Watson M."/>
            <person name="Adriaenssens E.M."/>
            <person name="Foster-Nyarko E."/>
            <person name="Jarju S."/>
            <person name="Secka A."/>
            <person name="Antonio M."/>
            <person name="Oren A."/>
            <person name="Chaudhuri R.R."/>
            <person name="La Ragione R."/>
            <person name="Hildebrand F."/>
            <person name="Pallen M.J."/>
        </authorList>
    </citation>
    <scope>NUCLEOTIDE SEQUENCE</scope>
    <source>
        <strain evidence="11">11687</strain>
    </source>
</reference>
<dbReference type="SUPFAM" id="SSF53448">
    <property type="entry name" value="Nucleotide-diphospho-sugar transferases"/>
    <property type="match status" value="1"/>
</dbReference>
<proteinExistence type="inferred from homology"/>
<evidence type="ECO:0000256" key="8">
    <source>
        <dbReference type="ARBA" id="ARBA00038152"/>
    </source>
</evidence>
<dbReference type="PANTHER" id="PTHR48090">
    <property type="entry name" value="UNDECAPRENYL-PHOSPHATE 4-DEOXY-4-FORMAMIDO-L-ARABINOSE TRANSFERASE-RELATED"/>
    <property type="match status" value="1"/>
</dbReference>
<keyword evidence="2" id="KW-1003">Cell membrane</keyword>
<evidence type="ECO:0000256" key="3">
    <source>
        <dbReference type="ARBA" id="ARBA00022676"/>
    </source>
</evidence>
<dbReference type="FunFam" id="3.90.550.10:FF:000079">
    <property type="entry name" value="Probable glycosyl transferase"/>
    <property type="match status" value="1"/>
</dbReference>
<keyword evidence="5 9" id="KW-0812">Transmembrane</keyword>
<reference evidence="11" key="1">
    <citation type="submission" date="2020-10" db="EMBL/GenBank/DDBJ databases">
        <authorList>
            <person name="Gilroy R."/>
        </authorList>
    </citation>
    <scope>NUCLEOTIDE SEQUENCE</scope>
    <source>
        <strain evidence="11">11687</strain>
    </source>
</reference>
<evidence type="ECO:0000256" key="9">
    <source>
        <dbReference type="SAM" id="Phobius"/>
    </source>
</evidence>
<keyword evidence="3" id="KW-0328">Glycosyltransferase</keyword>
<feature type="transmembrane region" description="Helical" evidence="9">
    <location>
        <begin position="243"/>
        <end position="268"/>
    </location>
</feature>
<sequence>MDSITTGRRKMPEYSLVIPAYNEEKSLPLFYEKVTPLMETLGEDFEMIFVNDGSRDSTKEILKALAEKDKRVKVCNFSRNFGQQAALLCGLTESKGRAVIAMDADLQDPPEVAMEMIAKWKEGFDVVHGKRRKRKGETVFKKATASLFYRFMRKITSLDMPVDVGDFKLYDRKVVDAILSMGEHDRLLRAQTTWVGFRQTIVEFDRPERVAGETHYTLKKMVKLAESGVFPNSSYPLTLPIKLGGALCGLSLLTYIVFIVLACCKVAFGGLTAWLFPSLGLAAGLILCCHGLSNVYLSMVYSEVQNRPKYIVADKINL</sequence>
<dbReference type="Proteomes" id="UP000824081">
    <property type="component" value="Unassembled WGS sequence"/>
</dbReference>
<comment type="subcellular location">
    <subcellularLocation>
        <location evidence="1">Cell membrane</location>
        <topology evidence="1">Multi-pass membrane protein</topology>
    </subcellularLocation>
</comment>
<evidence type="ECO:0000256" key="4">
    <source>
        <dbReference type="ARBA" id="ARBA00022679"/>
    </source>
</evidence>
<name>A0A9D1MEI2_9FIRM</name>
<evidence type="ECO:0000256" key="6">
    <source>
        <dbReference type="ARBA" id="ARBA00022989"/>
    </source>
</evidence>
<comment type="similarity">
    <text evidence="8">Belongs to the glycosyltransferase 2 family. GtrB subfamily.</text>
</comment>
<dbReference type="InterPro" id="IPR029044">
    <property type="entry name" value="Nucleotide-diphossugar_trans"/>
</dbReference>
<protein>
    <submittedName>
        <fullName evidence="11">Glycosyltransferase family 2 protein</fullName>
    </submittedName>
</protein>
<evidence type="ECO:0000256" key="1">
    <source>
        <dbReference type="ARBA" id="ARBA00004651"/>
    </source>
</evidence>
<gene>
    <name evidence="11" type="ORF">IAC57_01280</name>
</gene>
<organism evidence="11 12">
    <name type="scientific">Candidatus Scatosoma pullistercoris</name>
    <dbReference type="NCBI Taxonomy" id="2840934"/>
    <lineage>
        <taxon>Bacteria</taxon>
        <taxon>Bacillati</taxon>
        <taxon>Bacillota</taxon>
        <taxon>Clostridia</taxon>
        <taxon>Candidatus Scatosoma</taxon>
    </lineage>
</organism>
<dbReference type="EMBL" id="DVMZ01000035">
    <property type="protein sequence ID" value="HIU58710.1"/>
    <property type="molecule type" value="Genomic_DNA"/>
</dbReference>
<evidence type="ECO:0000259" key="10">
    <source>
        <dbReference type="Pfam" id="PF00535"/>
    </source>
</evidence>
<keyword evidence="7 9" id="KW-0472">Membrane</keyword>
<dbReference type="CDD" id="cd04187">
    <property type="entry name" value="DPM1_like_bac"/>
    <property type="match status" value="1"/>
</dbReference>
<feature type="transmembrane region" description="Helical" evidence="9">
    <location>
        <begin position="274"/>
        <end position="297"/>
    </location>
</feature>
<evidence type="ECO:0000256" key="7">
    <source>
        <dbReference type="ARBA" id="ARBA00023136"/>
    </source>
</evidence>
<dbReference type="Pfam" id="PF00535">
    <property type="entry name" value="Glycos_transf_2"/>
    <property type="match status" value="1"/>
</dbReference>
<dbReference type="Gene3D" id="3.90.550.10">
    <property type="entry name" value="Spore Coat Polysaccharide Biosynthesis Protein SpsA, Chain A"/>
    <property type="match status" value="1"/>
</dbReference>
<dbReference type="AlphaFoldDB" id="A0A9D1MEI2"/>